<evidence type="ECO:0000256" key="2">
    <source>
        <dbReference type="SAM" id="SignalP"/>
    </source>
</evidence>
<dbReference type="Proteomes" id="UP000087766">
    <property type="component" value="Chromosome 7"/>
</dbReference>
<feature type="signal peptide" evidence="2">
    <location>
        <begin position="1"/>
        <end position="23"/>
    </location>
</feature>
<dbReference type="OrthoDB" id="600752at2759"/>
<sequence length="123" mass="13548">MPTTFKCLISILFLLSLVTKGSSFCNLNNINIASTRSGRTILGKPEWNVVVKNNCNCTQSQIRLLCQGFQTTEVVNPSILALQGDSCLLINGRPLKGFATVSFSYAWDPPYFLRPLTSHTTCS</sequence>
<keyword evidence="1 2" id="KW-0732">Signal</keyword>
<dbReference type="PANTHER" id="PTHR33184">
    <property type="entry name" value="PROTEIN TAPETUM DETERMINANT 1-LIKE-RELATED"/>
    <property type="match status" value="1"/>
</dbReference>
<feature type="chain" id="PRO_5010182811" evidence="2">
    <location>
        <begin position="24"/>
        <end position="123"/>
    </location>
</feature>
<dbReference type="Pfam" id="PF24068">
    <property type="entry name" value="TPD1_C"/>
    <property type="match status" value="1"/>
</dbReference>
<protein>
    <submittedName>
        <fullName evidence="4">Protein TAPETUM DETERMINANT 1-like</fullName>
    </submittedName>
</protein>
<dbReference type="STRING" id="3916.A0A1S3UKB2"/>
<dbReference type="GeneID" id="106766131"/>
<keyword evidence="3" id="KW-1185">Reference proteome</keyword>
<dbReference type="RefSeq" id="XP_014506374.1">
    <property type="nucleotide sequence ID" value="XM_014650888.2"/>
</dbReference>
<evidence type="ECO:0000313" key="3">
    <source>
        <dbReference type="Proteomes" id="UP000087766"/>
    </source>
</evidence>
<reference evidence="4" key="2">
    <citation type="submission" date="2025-08" db="UniProtKB">
        <authorList>
            <consortium name="RefSeq"/>
        </authorList>
    </citation>
    <scope>IDENTIFICATION</scope>
    <source>
        <tissue evidence="4">Leaf</tissue>
    </source>
</reference>
<reference evidence="3" key="1">
    <citation type="journal article" date="2014" name="Nat. Commun.">
        <title>Genome sequence of mungbean and insights into evolution within Vigna species.</title>
        <authorList>
            <person name="Kang Y.J."/>
            <person name="Kim S.K."/>
            <person name="Kim M.Y."/>
            <person name="Lestari P."/>
            <person name="Kim K.H."/>
            <person name="Ha B.K."/>
            <person name="Jun T.H."/>
            <person name="Hwang W.J."/>
            <person name="Lee T."/>
            <person name="Lee J."/>
            <person name="Shim S."/>
            <person name="Yoon M.Y."/>
            <person name="Jang Y.E."/>
            <person name="Han K.S."/>
            <person name="Taeprayoon P."/>
            <person name="Yoon N."/>
            <person name="Somta P."/>
            <person name="Tanya P."/>
            <person name="Kim K.S."/>
            <person name="Gwag J.G."/>
            <person name="Moon J.K."/>
            <person name="Lee Y.H."/>
            <person name="Park B.S."/>
            <person name="Bombarely A."/>
            <person name="Doyle J.J."/>
            <person name="Jackson S.A."/>
            <person name="Schafleitner R."/>
            <person name="Srinives P."/>
            <person name="Varshney R.K."/>
            <person name="Lee S.H."/>
        </authorList>
    </citation>
    <scope>NUCLEOTIDE SEQUENCE [LARGE SCALE GENOMIC DNA]</scope>
    <source>
        <strain evidence="3">cv. VC1973A</strain>
    </source>
</reference>
<dbReference type="GO" id="GO:0001709">
    <property type="term" value="P:cell fate determination"/>
    <property type="evidence" value="ECO:0007669"/>
    <property type="project" value="TreeGrafter"/>
</dbReference>
<evidence type="ECO:0000313" key="4">
    <source>
        <dbReference type="RefSeq" id="XP_014506374.1"/>
    </source>
</evidence>
<dbReference type="AlphaFoldDB" id="A0A1S3UKB2"/>
<evidence type="ECO:0000256" key="1">
    <source>
        <dbReference type="ARBA" id="ARBA00022729"/>
    </source>
</evidence>
<name>A0A1S3UKB2_VIGRR</name>
<dbReference type="PANTHER" id="PTHR33184:SF11">
    <property type="entry name" value="BETA-1,3-N-ACETYLGLUCOSAMINYLTRANSFERASE FAMILY PROTEIN"/>
    <property type="match status" value="1"/>
</dbReference>
<gene>
    <name evidence="4" type="primary">LOC106766131</name>
</gene>
<accession>A0A1S3UKB2</accession>
<organism evidence="3 4">
    <name type="scientific">Vigna radiata var. radiata</name>
    <name type="common">Mung bean</name>
    <name type="synonym">Phaseolus aureus</name>
    <dbReference type="NCBI Taxonomy" id="3916"/>
    <lineage>
        <taxon>Eukaryota</taxon>
        <taxon>Viridiplantae</taxon>
        <taxon>Streptophyta</taxon>
        <taxon>Embryophyta</taxon>
        <taxon>Tracheophyta</taxon>
        <taxon>Spermatophyta</taxon>
        <taxon>Magnoliopsida</taxon>
        <taxon>eudicotyledons</taxon>
        <taxon>Gunneridae</taxon>
        <taxon>Pentapetalae</taxon>
        <taxon>rosids</taxon>
        <taxon>fabids</taxon>
        <taxon>Fabales</taxon>
        <taxon>Fabaceae</taxon>
        <taxon>Papilionoideae</taxon>
        <taxon>50 kb inversion clade</taxon>
        <taxon>NPAAA clade</taxon>
        <taxon>indigoferoid/millettioid clade</taxon>
        <taxon>Phaseoleae</taxon>
        <taxon>Vigna</taxon>
    </lineage>
</organism>
<dbReference type="InterPro" id="IPR040361">
    <property type="entry name" value="TPD1"/>
</dbReference>
<proteinExistence type="predicted"/>
<dbReference type="KEGG" id="vra:106766131"/>